<gene>
    <name evidence="2" type="ORF">CCAM_LOCUS5851</name>
</gene>
<proteinExistence type="predicted"/>
<keyword evidence="3" id="KW-1185">Reference proteome</keyword>
<protein>
    <submittedName>
        <fullName evidence="2">Uncharacterized protein</fullName>
    </submittedName>
</protein>
<evidence type="ECO:0000256" key="1">
    <source>
        <dbReference type="SAM" id="MobiDB-lite"/>
    </source>
</evidence>
<dbReference type="Proteomes" id="UP000595140">
    <property type="component" value="Unassembled WGS sequence"/>
</dbReference>
<name>A0A484KHY5_9ASTE</name>
<feature type="region of interest" description="Disordered" evidence="1">
    <location>
        <begin position="1"/>
        <end position="38"/>
    </location>
</feature>
<dbReference type="AlphaFoldDB" id="A0A484KHY5"/>
<reference evidence="2 3" key="1">
    <citation type="submission" date="2018-04" db="EMBL/GenBank/DDBJ databases">
        <authorList>
            <person name="Vogel A."/>
        </authorList>
    </citation>
    <scope>NUCLEOTIDE SEQUENCE [LARGE SCALE GENOMIC DNA]</scope>
</reference>
<evidence type="ECO:0000313" key="3">
    <source>
        <dbReference type="Proteomes" id="UP000595140"/>
    </source>
</evidence>
<organism evidence="2 3">
    <name type="scientific">Cuscuta campestris</name>
    <dbReference type="NCBI Taxonomy" id="132261"/>
    <lineage>
        <taxon>Eukaryota</taxon>
        <taxon>Viridiplantae</taxon>
        <taxon>Streptophyta</taxon>
        <taxon>Embryophyta</taxon>
        <taxon>Tracheophyta</taxon>
        <taxon>Spermatophyta</taxon>
        <taxon>Magnoliopsida</taxon>
        <taxon>eudicotyledons</taxon>
        <taxon>Gunneridae</taxon>
        <taxon>Pentapetalae</taxon>
        <taxon>asterids</taxon>
        <taxon>lamiids</taxon>
        <taxon>Solanales</taxon>
        <taxon>Convolvulaceae</taxon>
        <taxon>Cuscuteae</taxon>
        <taxon>Cuscuta</taxon>
        <taxon>Cuscuta subgen. Grammica</taxon>
        <taxon>Cuscuta sect. Cleistogrammica</taxon>
    </lineage>
</organism>
<sequence>MVSPSTSPVSGEKTAGEPASSSDRRRLGIARFGSGRPGSSGRFWTVAVAPRRSSDINDQEWGSGVWLTPSMLRRIRVSLNSNQKTEVVVVD</sequence>
<evidence type="ECO:0000313" key="2">
    <source>
        <dbReference type="EMBL" id="VFQ64075.1"/>
    </source>
</evidence>
<dbReference type="EMBL" id="OOIL02000369">
    <property type="protein sequence ID" value="VFQ64075.1"/>
    <property type="molecule type" value="Genomic_DNA"/>
</dbReference>
<accession>A0A484KHY5</accession>